<keyword evidence="5" id="KW-1185">Reference proteome</keyword>
<dbReference type="Gene3D" id="3.40.50.720">
    <property type="entry name" value="NAD(P)-binding Rossmann-like Domain"/>
    <property type="match status" value="2"/>
</dbReference>
<keyword evidence="2" id="KW-0520">NAD</keyword>
<accession>A0ABU0ZFR2</accession>
<name>A0ABU0ZFR2_9ACTN</name>
<gene>
    <name evidence="4" type="ORF">RB614_09695</name>
</gene>
<dbReference type="Proteomes" id="UP001230908">
    <property type="component" value="Unassembled WGS sequence"/>
</dbReference>
<protein>
    <submittedName>
        <fullName evidence="4">D-2-hydroxyacid dehydrogenase</fullName>
    </submittedName>
</protein>
<reference evidence="4 5" key="1">
    <citation type="submission" date="2023-08" db="EMBL/GenBank/DDBJ databases">
        <title>Phytohabitans sansha sp. nov., isolated from marine sediment.</title>
        <authorList>
            <person name="Zhao Y."/>
            <person name="Yi K."/>
        </authorList>
    </citation>
    <scope>NUCLEOTIDE SEQUENCE [LARGE SCALE GENOMIC DNA]</scope>
    <source>
        <strain evidence="4 5">ZYX-F-186</strain>
    </source>
</reference>
<evidence type="ECO:0000313" key="4">
    <source>
        <dbReference type="EMBL" id="MDQ7904792.1"/>
    </source>
</evidence>
<feature type="domain" description="D-isomer specific 2-hydroxyacid dehydrogenase NAD-binding" evidence="3">
    <location>
        <begin position="104"/>
        <end position="278"/>
    </location>
</feature>
<dbReference type="InterPro" id="IPR006140">
    <property type="entry name" value="D-isomer_DH_NAD-bd"/>
</dbReference>
<evidence type="ECO:0000256" key="2">
    <source>
        <dbReference type="ARBA" id="ARBA00023027"/>
    </source>
</evidence>
<dbReference type="EMBL" id="JAVHUY010000007">
    <property type="protein sequence ID" value="MDQ7904792.1"/>
    <property type="molecule type" value="Genomic_DNA"/>
</dbReference>
<dbReference type="SUPFAM" id="SSF51735">
    <property type="entry name" value="NAD(P)-binding Rossmann-fold domains"/>
    <property type="match status" value="1"/>
</dbReference>
<dbReference type="RefSeq" id="WP_308712061.1">
    <property type="nucleotide sequence ID" value="NZ_JAVHUY010000007.1"/>
</dbReference>
<dbReference type="SUPFAM" id="SSF52283">
    <property type="entry name" value="Formate/glycerate dehydrogenase catalytic domain-like"/>
    <property type="match status" value="1"/>
</dbReference>
<keyword evidence="1" id="KW-0560">Oxidoreductase</keyword>
<evidence type="ECO:0000259" key="3">
    <source>
        <dbReference type="Pfam" id="PF02826"/>
    </source>
</evidence>
<dbReference type="PANTHER" id="PTHR43333:SF1">
    <property type="entry name" value="D-ISOMER SPECIFIC 2-HYDROXYACID DEHYDROGENASE NAD-BINDING DOMAIN-CONTAINING PROTEIN"/>
    <property type="match status" value="1"/>
</dbReference>
<evidence type="ECO:0000256" key="1">
    <source>
        <dbReference type="ARBA" id="ARBA00023002"/>
    </source>
</evidence>
<dbReference type="InterPro" id="IPR036291">
    <property type="entry name" value="NAD(P)-bd_dom_sf"/>
</dbReference>
<dbReference type="CDD" id="cd05300">
    <property type="entry name" value="2-Hacid_dh_1"/>
    <property type="match status" value="1"/>
</dbReference>
<sequence>MTAATEVLLAYAGHFRLDAADVAELRHQFPRVRFAETDVSAIGPADVDTVDVMMGTPPAELLGGRRLRWLQLPSVGLDGHRFPQGLLVTNARGVFTIPAAEHAVALTLALCRRIDVHVRQAREGVWRRNDACLELTGSTALVVGLGDIGMAVAQRLHGLGCTVVGIRRRLDGPIPPYVSAVVPADQLVAAVAGADVVVLALPHTPGTAGLFDRAAVAALRPRALLVNVGRGAVLDEPALIERLAAGTLAGAGLDVSAEEPPPPSSPLWTLDNVILTSHSVGVSPHRSRRRRELFADNLDRFLTGRPLRNVVDPARGY</sequence>
<dbReference type="PANTHER" id="PTHR43333">
    <property type="entry name" value="2-HACID_DH_C DOMAIN-CONTAINING PROTEIN"/>
    <property type="match status" value="1"/>
</dbReference>
<evidence type="ECO:0000313" key="5">
    <source>
        <dbReference type="Proteomes" id="UP001230908"/>
    </source>
</evidence>
<proteinExistence type="predicted"/>
<organism evidence="4 5">
    <name type="scientific">Phytohabitans maris</name>
    <dbReference type="NCBI Taxonomy" id="3071409"/>
    <lineage>
        <taxon>Bacteria</taxon>
        <taxon>Bacillati</taxon>
        <taxon>Actinomycetota</taxon>
        <taxon>Actinomycetes</taxon>
        <taxon>Micromonosporales</taxon>
        <taxon>Micromonosporaceae</taxon>
    </lineage>
</organism>
<comment type="caution">
    <text evidence="4">The sequence shown here is derived from an EMBL/GenBank/DDBJ whole genome shotgun (WGS) entry which is preliminary data.</text>
</comment>
<dbReference type="Pfam" id="PF02826">
    <property type="entry name" value="2-Hacid_dh_C"/>
    <property type="match status" value="1"/>
</dbReference>